<keyword evidence="3" id="KW-0645">Protease</keyword>
<dbReference type="STRING" id="670386.D3BR92"/>
<evidence type="ECO:0000256" key="7">
    <source>
        <dbReference type="ARBA" id="ARBA00023157"/>
    </source>
</evidence>
<dbReference type="Gene3D" id="3.90.70.10">
    <property type="entry name" value="Cysteine proteinases"/>
    <property type="match status" value="2"/>
</dbReference>
<evidence type="ECO:0000313" key="12">
    <source>
        <dbReference type="Proteomes" id="UP000001396"/>
    </source>
</evidence>
<dbReference type="GO" id="GO:0008234">
    <property type="term" value="F:cysteine-type peptidase activity"/>
    <property type="evidence" value="ECO:0007669"/>
    <property type="project" value="UniProtKB-KW"/>
</dbReference>
<dbReference type="InterPro" id="IPR013128">
    <property type="entry name" value="Peptidase_C1A"/>
</dbReference>
<comment type="subcellular location">
    <subcellularLocation>
        <location evidence="1">Lysosome</location>
    </subcellularLocation>
</comment>
<evidence type="ECO:0000313" key="11">
    <source>
        <dbReference type="EMBL" id="EFA75924.1"/>
    </source>
</evidence>
<dbReference type="RefSeq" id="XP_020428058.1">
    <property type="nucleotide sequence ID" value="XM_020581271.1"/>
</dbReference>
<dbReference type="InterPro" id="IPR013201">
    <property type="entry name" value="Prot_inhib_I29"/>
</dbReference>
<keyword evidence="8" id="KW-0458">Lysosome</keyword>
<dbReference type="PROSITE" id="PS00139">
    <property type="entry name" value="THIOL_PROTEASE_CYS"/>
    <property type="match status" value="1"/>
</dbReference>
<dbReference type="InterPro" id="IPR000668">
    <property type="entry name" value="Peptidase_C1A_C"/>
</dbReference>
<evidence type="ECO:0000256" key="4">
    <source>
        <dbReference type="ARBA" id="ARBA00022729"/>
    </source>
</evidence>
<evidence type="ECO:0000256" key="3">
    <source>
        <dbReference type="ARBA" id="ARBA00022670"/>
    </source>
</evidence>
<keyword evidence="5" id="KW-0788">Thiol protease</keyword>
<accession>D3BR92</accession>
<dbReference type="InterPro" id="IPR025661">
    <property type="entry name" value="Pept_asp_AS"/>
</dbReference>
<dbReference type="InterPro" id="IPR025660">
    <property type="entry name" value="Pept_his_AS"/>
</dbReference>
<dbReference type="PANTHER" id="PTHR12411">
    <property type="entry name" value="CYSTEINE PROTEASE FAMILY C1-RELATED"/>
    <property type="match status" value="1"/>
</dbReference>
<dbReference type="EMBL" id="ADBJ01000050">
    <property type="protein sequence ID" value="EFA75924.1"/>
    <property type="molecule type" value="Genomic_DNA"/>
</dbReference>
<protein>
    <submittedName>
        <fullName evidence="11">Cysteine proteinase</fullName>
    </submittedName>
</protein>
<dbReference type="Pfam" id="PF08246">
    <property type="entry name" value="Inhibitor_I29"/>
    <property type="match status" value="1"/>
</dbReference>
<dbReference type="CDD" id="cd02248">
    <property type="entry name" value="Peptidase_C1A"/>
    <property type="match status" value="1"/>
</dbReference>
<dbReference type="AlphaFoldDB" id="D3BR92"/>
<dbReference type="GO" id="GO:0006508">
    <property type="term" value="P:proteolysis"/>
    <property type="evidence" value="ECO:0007669"/>
    <property type="project" value="UniProtKB-KW"/>
</dbReference>
<proteinExistence type="inferred from homology"/>
<dbReference type="GO" id="GO:0005764">
    <property type="term" value="C:lysosome"/>
    <property type="evidence" value="ECO:0007669"/>
    <property type="project" value="UniProtKB-SubCell"/>
</dbReference>
<dbReference type="FunFam" id="3.90.70.10:FF:000039">
    <property type="entry name" value="Cysteine proteinase 2, putative"/>
    <property type="match status" value="1"/>
</dbReference>
<evidence type="ECO:0000259" key="9">
    <source>
        <dbReference type="SMART" id="SM00645"/>
    </source>
</evidence>
<evidence type="ECO:0000256" key="1">
    <source>
        <dbReference type="ARBA" id="ARBA00004371"/>
    </source>
</evidence>
<organism evidence="11 12">
    <name type="scientific">Heterostelium pallidum (strain ATCC 26659 / Pp 5 / PN500)</name>
    <name type="common">Cellular slime mold</name>
    <name type="synonym">Polysphondylium pallidum</name>
    <dbReference type="NCBI Taxonomy" id="670386"/>
    <lineage>
        <taxon>Eukaryota</taxon>
        <taxon>Amoebozoa</taxon>
        <taxon>Evosea</taxon>
        <taxon>Eumycetozoa</taxon>
        <taxon>Dictyostelia</taxon>
        <taxon>Acytosteliales</taxon>
        <taxon>Acytosteliaceae</taxon>
        <taxon>Heterostelium</taxon>
    </lineage>
</organism>
<evidence type="ECO:0000256" key="5">
    <source>
        <dbReference type="ARBA" id="ARBA00022807"/>
    </source>
</evidence>
<dbReference type="InterPro" id="IPR038765">
    <property type="entry name" value="Papain-like_cys_pep_sf"/>
</dbReference>
<keyword evidence="4" id="KW-0732">Signal</keyword>
<evidence type="ECO:0000259" key="10">
    <source>
        <dbReference type="SMART" id="SM00848"/>
    </source>
</evidence>
<keyword evidence="5" id="KW-0378">Hydrolase</keyword>
<dbReference type="InterPro" id="IPR039417">
    <property type="entry name" value="Peptidase_C1A_papain-like"/>
</dbReference>
<dbReference type="InterPro" id="IPR000169">
    <property type="entry name" value="Pept_cys_AS"/>
</dbReference>
<gene>
    <name evidence="11" type="ORF">PPL_10497</name>
</gene>
<evidence type="ECO:0000256" key="8">
    <source>
        <dbReference type="ARBA" id="ARBA00023228"/>
    </source>
</evidence>
<dbReference type="SMART" id="SM00848">
    <property type="entry name" value="Inhibitor_I29"/>
    <property type="match status" value="1"/>
</dbReference>
<dbReference type="PROSITE" id="PS00640">
    <property type="entry name" value="THIOL_PROTEASE_ASN"/>
    <property type="match status" value="1"/>
</dbReference>
<keyword evidence="7" id="KW-1015">Disulfide bond</keyword>
<reference evidence="11 12" key="1">
    <citation type="journal article" date="2011" name="Genome Res.">
        <title>Phylogeny-wide analysis of social amoeba genomes highlights ancient origins for complex intercellular communication.</title>
        <authorList>
            <person name="Heidel A.J."/>
            <person name="Lawal H.M."/>
            <person name="Felder M."/>
            <person name="Schilde C."/>
            <person name="Helps N.R."/>
            <person name="Tunggal B."/>
            <person name="Rivero F."/>
            <person name="John U."/>
            <person name="Schleicher M."/>
            <person name="Eichinger L."/>
            <person name="Platzer M."/>
            <person name="Noegel A.A."/>
            <person name="Schaap P."/>
            <person name="Gloeckner G."/>
        </authorList>
    </citation>
    <scope>NUCLEOTIDE SEQUENCE [LARGE SCALE GENOMIC DNA]</scope>
    <source>
        <strain evidence="12">ATCC 26659 / Pp 5 / PN500</strain>
    </source>
</reference>
<feature type="domain" description="Cathepsin propeptide inhibitor" evidence="10">
    <location>
        <begin position="43"/>
        <end position="99"/>
    </location>
</feature>
<dbReference type="InParanoid" id="D3BR92"/>
<comment type="caution">
    <text evidence="11">The sequence shown here is derived from an EMBL/GenBank/DDBJ whole genome shotgun (WGS) entry which is preliminary data.</text>
</comment>
<name>D3BR92_HETP5</name>
<feature type="domain" description="Peptidase C1A papain C-terminal" evidence="9">
    <location>
        <begin position="139"/>
        <end position="356"/>
    </location>
</feature>
<dbReference type="SUPFAM" id="SSF54001">
    <property type="entry name" value="Cysteine proteinases"/>
    <property type="match status" value="2"/>
</dbReference>
<dbReference type="PROSITE" id="PS00639">
    <property type="entry name" value="THIOL_PROTEASE_HIS"/>
    <property type="match status" value="1"/>
</dbReference>
<keyword evidence="6" id="KW-0865">Zymogen</keyword>
<comment type="similarity">
    <text evidence="2">Belongs to the peptidase C1 family.</text>
</comment>
<sequence length="482" mass="52593">MCYTASKDLQDFTFIVVSLSQQNEQQNIISIPLLTELEYTLRFTDWTLKYGKIYIGPEYIKRLRNFKSTLDFIIQSNNNPNSTITLGLNEFSDWSDEEKKSLLGAMISPNRTSIGIPFIDDEIPSPPVSKSGTSRSLLSTNYIDWRTHSAVTSVKNQASCGSCYAFSAIAVIESALFKRGTGSFDFSEQDAIDCTYGRYGGGGFNFGCSGGDPATTIQHILVNGQASEVDYPYTSGNTRIHGPCKNVQRNRLNLNLLRVQRGSEDTLANALATGPIAVTLNAENNEFYNYAGGIYNNAACSTSINHAVLLVGYGQANGVEYWIIKNSWGTSWGENGFMRIAKGYNRCGIVSAEIDCTFGKYGGGFNFGCGGGDPATTIQHILVNGQASEVYYPYTSGTSRLHGSCRSVKRNNLGNLRLIRVQRGSEDTLANAFVNGPIVVTLNGENQEFYNYAGGIYNNAASSTRINHAVLLVYISVAITQG</sequence>
<keyword evidence="12" id="KW-1185">Reference proteome</keyword>
<evidence type="ECO:0000256" key="6">
    <source>
        <dbReference type="ARBA" id="ARBA00023145"/>
    </source>
</evidence>
<evidence type="ECO:0000256" key="2">
    <source>
        <dbReference type="ARBA" id="ARBA00008455"/>
    </source>
</evidence>
<dbReference type="PRINTS" id="PR00705">
    <property type="entry name" value="PAPAIN"/>
</dbReference>
<dbReference type="OMA" id="NPENECE"/>
<dbReference type="Proteomes" id="UP000001396">
    <property type="component" value="Unassembled WGS sequence"/>
</dbReference>
<dbReference type="GeneID" id="31365966"/>
<dbReference type="Pfam" id="PF00112">
    <property type="entry name" value="Peptidase_C1"/>
    <property type="match status" value="2"/>
</dbReference>
<dbReference type="SMART" id="SM00645">
    <property type="entry name" value="Pept_C1"/>
    <property type="match status" value="1"/>
</dbReference>